<evidence type="ECO:0008006" key="4">
    <source>
        <dbReference type="Google" id="ProtNLM"/>
    </source>
</evidence>
<accession>A0ABW3ZKW8</accession>
<feature type="signal peptide" evidence="1">
    <location>
        <begin position="1"/>
        <end position="18"/>
    </location>
</feature>
<keyword evidence="3" id="KW-1185">Reference proteome</keyword>
<dbReference type="EMBL" id="JBHTMU010000030">
    <property type="protein sequence ID" value="MFD1343769.1"/>
    <property type="molecule type" value="Genomic_DNA"/>
</dbReference>
<keyword evidence="1" id="KW-0732">Signal</keyword>
<evidence type="ECO:0000313" key="2">
    <source>
        <dbReference type="EMBL" id="MFD1343769.1"/>
    </source>
</evidence>
<comment type="caution">
    <text evidence="2">The sequence shown here is derived from an EMBL/GenBank/DDBJ whole genome shotgun (WGS) entry which is preliminary data.</text>
</comment>
<evidence type="ECO:0000256" key="1">
    <source>
        <dbReference type="SAM" id="SignalP"/>
    </source>
</evidence>
<sequence>MRAVLTLFVAAFALQACGGGGGVSRSAYAPIQMYATGPINTACMKSDRKARNPRLCGCVQAVANQSLSNSEQRLAVTFFKDPHRAQEIRQSDRPNHERMWRNYKAFAGRAEQLCRGL</sequence>
<protein>
    <recommendedName>
        <fullName evidence="4">Arginine transporter</fullName>
    </recommendedName>
</protein>
<reference evidence="3" key="1">
    <citation type="journal article" date="2019" name="Int. J. Syst. Evol. Microbiol.">
        <title>The Global Catalogue of Microorganisms (GCM) 10K type strain sequencing project: providing services to taxonomists for standard genome sequencing and annotation.</title>
        <authorList>
            <consortium name="The Broad Institute Genomics Platform"/>
            <consortium name="The Broad Institute Genome Sequencing Center for Infectious Disease"/>
            <person name="Wu L."/>
            <person name="Ma J."/>
        </authorList>
    </citation>
    <scope>NUCLEOTIDE SEQUENCE [LARGE SCALE GENOMIC DNA]</scope>
    <source>
        <strain evidence="3">CCUG 62953</strain>
    </source>
</reference>
<dbReference type="PROSITE" id="PS51257">
    <property type="entry name" value="PROKAR_LIPOPROTEIN"/>
    <property type="match status" value="1"/>
</dbReference>
<evidence type="ECO:0000313" key="3">
    <source>
        <dbReference type="Proteomes" id="UP001597135"/>
    </source>
</evidence>
<proteinExistence type="predicted"/>
<gene>
    <name evidence="2" type="ORF">ACFQ4E_15180</name>
</gene>
<feature type="chain" id="PRO_5046951513" description="Arginine transporter" evidence="1">
    <location>
        <begin position="19"/>
        <end position="117"/>
    </location>
</feature>
<dbReference type="RefSeq" id="WP_386805003.1">
    <property type="nucleotide sequence ID" value="NZ_JBHTMU010000030.1"/>
</dbReference>
<organism evidence="2 3">
    <name type="scientific">Litorisediminicola beolgyonensis</name>
    <dbReference type="NCBI Taxonomy" id="1173614"/>
    <lineage>
        <taxon>Bacteria</taxon>
        <taxon>Pseudomonadati</taxon>
        <taxon>Pseudomonadota</taxon>
        <taxon>Alphaproteobacteria</taxon>
        <taxon>Rhodobacterales</taxon>
        <taxon>Paracoccaceae</taxon>
        <taxon>Litorisediminicola</taxon>
    </lineage>
</organism>
<name>A0ABW3ZKW8_9RHOB</name>
<dbReference type="Proteomes" id="UP001597135">
    <property type="component" value="Unassembled WGS sequence"/>
</dbReference>